<evidence type="ECO:0000256" key="8">
    <source>
        <dbReference type="ARBA" id="ARBA00022989"/>
    </source>
</evidence>
<dbReference type="FunFam" id="3.40.50.2000:FF:000208">
    <property type="entry name" value="Alpha,alpha-trehalose-phosphate synthase subunit, putative"/>
    <property type="match status" value="1"/>
</dbReference>
<gene>
    <name evidence="13" type="ORF">PENARI_c003G08006</name>
</gene>
<evidence type="ECO:0000256" key="9">
    <source>
        <dbReference type="ARBA" id="ARBA00023136"/>
    </source>
</evidence>
<dbReference type="InterPro" id="IPR004841">
    <property type="entry name" value="AA-permease/SLC12A_dom"/>
</dbReference>
<evidence type="ECO:0000256" key="4">
    <source>
        <dbReference type="ARBA" id="ARBA00022676"/>
    </source>
</evidence>
<feature type="transmembrane region" description="Helical" evidence="11">
    <location>
        <begin position="892"/>
        <end position="912"/>
    </location>
</feature>
<feature type="domain" description="Amino acid permease/ SLC12A" evidence="12">
    <location>
        <begin position="476"/>
        <end position="917"/>
    </location>
</feature>
<keyword evidence="8 11" id="KW-1133">Transmembrane helix</keyword>
<evidence type="ECO:0000259" key="12">
    <source>
        <dbReference type="Pfam" id="PF00324"/>
    </source>
</evidence>
<evidence type="ECO:0000256" key="6">
    <source>
        <dbReference type="ARBA" id="ARBA00022692"/>
    </source>
</evidence>
<feature type="transmembrane region" description="Helical" evidence="11">
    <location>
        <begin position="742"/>
        <end position="767"/>
    </location>
</feature>
<keyword evidence="4" id="KW-0328">Glycosyltransferase</keyword>
<comment type="caution">
    <text evidence="13">The sequence shown here is derived from an EMBL/GenBank/DDBJ whole genome shotgun (WGS) entry which is preliminary data.</text>
</comment>
<dbReference type="Gene3D" id="1.20.1740.10">
    <property type="entry name" value="Amino acid/polyamine transporter I"/>
    <property type="match status" value="1"/>
</dbReference>
<dbReference type="Proteomes" id="UP000177622">
    <property type="component" value="Unassembled WGS sequence"/>
</dbReference>
<dbReference type="AlphaFoldDB" id="A0A1F5LU41"/>
<dbReference type="GeneID" id="34573295"/>
<evidence type="ECO:0000313" key="13">
    <source>
        <dbReference type="EMBL" id="OGE56381.1"/>
    </source>
</evidence>
<organism evidence="13 14">
    <name type="scientific">Penicillium arizonense</name>
    <dbReference type="NCBI Taxonomy" id="1835702"/>
    <lineage>
        <taxon>Eukaryota</taxon>
        <taxon>Fungi</taxon>
        <taxon>Dikarya</taxon>
        <taxon>Ascomycota</taxon>
        <taxon>Pezizomycotina</taxon>
        <taxon>Eurotiomycetes</taxon>
        <taxon>Eurotiomycetidae</taxon>
        <taxon>Eurotiales</taxon>
        <taxon>Aspergillaceae</taxon>
        <taxon>Penicillium</taxon>
    </lineage>
</organism>
<keyword evidence="9 11" id="KW-0472">Membrane</keyword>
<dbReference type="RefSeq" id="XP_022491809.1">
    <property type="nucleotide sequence ID" value="XM_022628561.1"/>
</dbReference>
<feature type="transmembrane region" description="Helical" evidence="11">
    <location>
        <begin position="577"/>
        <end position="597"/>
    </location>
</feature>
<feature type="transmembrane region" description="Helical" evidence="11">
    <location>
        <begin position="689"/>
        <end position="710"/>
    </location>
</feature>
<keyword evidence="5" id="KW-0808">Transferase</keyword>
<evidence type="ECO:0000256" key="2">
    <source>
        <dbReference type="ARBA" id="ARBA00012538"/>
    </source>
</evidence>
<dbReference type="PANTHER" id="PTHR43341:SF26">
    <property type="entry name" value="GENERAL AMINO ACID PERMEASE AGP3"/>
    <property type="match status" value="1"/>
</dbReference>
<evidence type="ECO:0000256" key="3">
    <source>
        <dbReference type="ARBA" id="ARBA00022448"/>
    </source>
</evidence>
<dbReference type="FunFam" id="1.20.1740.10:FF:000001">
    <property type="entry name" value="Amino acid permease"/>
    <property type="match status" value="1"/>
</dbReference>
<dbReference type="FunFam" id="3.40.50.2000:FF:000007">
    <property type="entry name" value="Trehalose-6-phosphate synthase"/>
    <property type="match status" value="1"/>
</dbReference>
<dbReference type="InterPro" id="IPR050524">
    <property type="entry name" value="APC_YAT"/>
</dbReference>
<protein>
    <recommendedName>
        <fullName evidence="2">alpha,alpha-trehalose-phosphate synthase (UDP-forming)</fullName>
        <ecNumber evidence="2">2.4.1.15</ecNumber>
    </recommendedName>
</protein>
<feature type="transmembrane region" description="Helical" evidence="11">
    <location>
        <begin position="603"/>
        <end position="623"/>
    </location>
</feature>
<feature type="transmembrane region" description="Helical" evidence="11">
    <location>
        <begin position="813"/>
        <end position="837"/>
    </location>
</feature>
<feature type="transmembrane region" description="Helical" evidence="11">
    <location>
        <begin position="787"/>
        <end position="807"/>
    </location>
</feature>
<keyword evidence="14" id="KW-1185">Reference proteome</keyword>
<reference evidence="13 14" key="1">
    <citation type="journal article" date="2016" name="Sci. Rep.">
        <title>Penicillium arizonense, a new, genome sequenced fungal species, reveals a high chemical diversity in secreted metabolites.</title>
        <authorList>
            <person name="Grijseels S."/>
            <person name="Nielsen J.C."/>
            <person name="Randelovic M."/>
            <person name="Nielsen J."/>
            <person name="Nielsen K.F."/>
            <person name="Workman M."/>
            <person name="Frisvad J.C."/>
        </authorList>
    </citation>
    <scope>NUCLEOTIDE SEQUENCE [LARGE SCALE GENOMIC DNA]</scope>
    <source>
        <strain evidence="13 14">CBS 141311</strain>
    </source>
</reference>
<proteinExistence type="predicted"/>
<comment type="catalytic activity">
    <reaction evidence="10">
        <text>D-glucose 6-phosphate + UDP-alpha-D-glucose = alpha,alpha-trehalose 6-phosphate + UDP + H(+)</text>
        <dbReference type="Rhea" id="RHEA:18889"/>
        <dbReference type="ChEBI" id="CHEBI:15378"/>
        <dbReference type="ChEBI" id="CHEBI:58223"/>
        <dbReference type="ChEBI" id="CHEBI:58429"/>
        <dbReference type="ChEBI" id="CHEBI:58885"/>
        <dbReference type="ChEBI" id="CHEBI:61548"/>
        <dbReference type="EC" id="2.4.1.15"/>
    </reaction>
</comment>
<keyword evidence="3" id="KW-0813">Transport</keyword>
<evidence type="ECO:0000256" key="5">
    <source>
        <dbReference type="ARBA" id="ARBA00022679"/>
    </source>
</evidence>
<dbReference type="SUPFAM" id="SSF53756">
    <property type="entry name" value="UDP-Glycosyltransferase/glycogen phosphorylase"/>
    <property type="match status" value="1"/>
</dbReference>
<dbReference type="OrthoDB" id="3900342at2759"/>
<dbReference type="STRING" id="1835702.A0A1F5LU41"/>
<dbReference type="EMBL" id="LXJU01000003">
    <property type="protein sequence ID" value="OGE56381.1"/>
    <property type="molecule type" value="Genomic_DNA"/>
</dbReference>
<accession>A0A1F5LU41</accession>
<dbReference type="GO" id="GO:0003825">
    <property type="term" value="F:alpha,alpha-trehalose-phosphate synthase (UDP-forming) activity"/>
    <property type="evidence" value="ECO:0007669"/>
    <property type="project" value="UniProtKB-EC"/>
</dbReference>
<sequence length="957" mass="106911">MEPTNDPKSNLIIVSNRLPLSIKRVEGGFESSLSSGGLVTSLSGLTKSTRFQWFGWPGIELKDPADREEVTKSLEEHNAIPIFLDKTLSQEHYNGFSNRILWPILHYQSGVSFDDTPWQAYRRVNELFADAIADAAKSGTLIWVHDYHLMLLPELLRNRLQEQGKSCAIGFSLHTPFPAGDFWRNLPVRKHLIEGLLSCDLIGFHTDEYKQNFIDTCASLLGARTEIGNQIQYKNRLVCIDKFIVGIDPQKFTETLAKPEVQERIRKLKDRYKGVKVIVGVDRLDHIKGLTQKLKGFDAFLDDHPELENKVILIQVAVPSREDVKEYQELERELCTLAGKINGKHATPEGTPLLYMHRSVPFNELAALYSVADVCLLTSTRDGMNLVSFEYVACQQERHGVLVLSEFAGAASFMSEGSIPFHPANITEMSEAIFAAINLSPEERKKKYERLRDFINTNTSAKWGQTFTDKLSYRCIIGPGLLVSSGNALHEGGPAGALISFSLVGIIVFFVMQSLGEMATLIPVTGSFTEYAERFIDDSLAFALGWAYWYLWVTVLANEYNAISLVIGYWTDAVPQWAWILIFWVMFLTLSNLGILAYGEMEFWLSLIKVLALIVFFILAICISTGGIGPRTIGFTYWHDPGAFADSINGVAKTFVVAGTLYAGTEMVGITAGESANPAKAVPKAIKQVFWRILIFYVGTIFFIGILIPWNDHRLLGSTSKTASSPLTISLQDAGILPAAHLINALIVISVISAGNSSLYVASRTLLFMSRNGKAPRFIGRTNKLGVPWAGLIFTNIFACIVFLGQSSSAGKVYSALITLSGVATFIVWSVIGIAHIRFRQALVVQGQDPSRLPYQAIFYPWGTYLSLAANVFLIFFQGYTCFLNPFSSTDFVINYILLPVFVLFVIAYKFWNKTKLVRLEDMDIWTGRREVVESEEIETLKKTKSWWARIYSIVIG</sequence>
<dbReference type="InterPro" id="IPR001830">
    <property type="entry name" value="Glyco_trans_20"/>
</dbReference>
<keyword evidence="6 11" id="KW-0812">Transmembrane</keyword>
<evidence type="ECO:0000256" key="10">
    <source>
        <dbReference type="ARBA" id="ARBA00048039"/>
    </source>
</evidence>
<dbReference type="Pfam" id="PF00324">
    <property type="entry name" value="AA_permease"/>
    <property type="match status" value="1"/>
</dbReference>
<dbReference type="CDD" id="cd03788">
    <property type="entry name" value="GT20_TPS"/>
    <property type="match status" value="1"/>
</dbReference>
<dbReference type="PROSITE" id="PS00218">
    <property type="entry name" value="AMINO_ACID_PERMEASE_1"/>
    <property type="match status" value="1"/>
</dbReference>
<dbReference type="EC" id="2.4.1.15" evidence="2"/>
<dbReference type="Gene3D" id="3.40.50.2000">
    <property type="entry name" value="Glycogen Phosphorylase B"/>
    <property type="match status" value="2"/>
</dbReference>
<evidence type="ECO:0000256" key="11">
    <source>
        <dbReference type="SAM" id="Phobius"/>
    </source>
</evidence>
<dbReference type="GO" id="GO:0016020">
    <property type="term" value="C:membrane"/>
    <property type="evidence" value="ECO:0007669"/>
    <property type="project" value="UniProtKB-SubCell"/>
</dbReference>
<evidence type="ECO:0000256" key="7">
    <source>
        <dbReference type="ARBA" id="ARBA00022970"/>
    </source>
</evidence>
<dbReference type="InterPro" id="IPR004840">
    <property type="entry name" value="Amino_acid_permease_CS"/>
</dbReference>
<feature type="transmembrane region" description="Helical" evidence="11">
    <location>
        <begin position="858"/>
        <end position="880"/>
    </location>
</feature>
<keyword evidence="7" id="KW-0029">Amino-acid transport</keyword>
<evidence type="ECO:0000313" key="14">
    <source>
        <dbReference type="Proteomes" id="UP000177622"/>
    </source>
</evidence>
<dbReference type="GO" id="GO:0015171">
    <property type="term" value="F:amino acid transmembrane transporter activity"/>
    <property type="evidence" value="ECO:0007669"/>
    <property type="project" value="TreeGrafter"/>
</dbReference>
<dbReference type="Pfam" id="PF00982">
    <property type="entry name" value="Glyco_transf_20"/>
    <property type="match status" value="1"/>
</dbReference>
<comment type="subcellular location">
    <subcellularLocation>
        <location evidence="1">Membrane</location>
        <topology evidence="1">Multi-pass membrane protein</topology>
    </subcellularLocation>
</comment>
<name>A0A1F5LU41_PENAI</name>
<evidence type="ECO:0000256" key="1">
    <source>
        <dbReference type="ARBA" id="ARBA00004141"/>
    </source>
</evidence>
<dbReference type="GO" id="GO:0005992">
    <property type="term" value="P:trehalose biosynthetic process"/>
    <property type="evidence" value="ECO:0007669"/>
    <property type="project" value="InterPro"/>
</dbReference>
<dbReference type="PANTHER" id="PTHR43341">
    <property type="entry name" value="AMINO ACID PERMEASE"/>
    <property type="match status" value="1"/>
</dbReference>